<name>A0A915YH92_9BACT</name>
<organism evidence="3 4">
    <name type="scientific">Aureispira anguillae</name>
    <dbReference type="NCBI Taxonomy" id="2864201"/>
    <lineage>
        <taxon>Bacteria</taxon>
        <taxon>Pseudomonadati</taxon>
        <taxon>Bacteroidota</taxon>
        <taxon>Saprospiria</taxon>
        <taxon>Saprospirales</taxon>
        <taxon>Saprospiraceae</taxon>
        <taxon>Aureispira</taxon>
    </lineage>
</organism>
<dbReference type="KEGG" id="aup:AsAng_0037480"/>
<dbReference type="PANTHER" id="PTHR34985">
    <property type="entry name" value="SLR0554 PROTEIN"/>
    <property type="match status" value="1"/>
</dbReference>
<dbReference type="InterPro" id="IPR007936">
    <property type="entry name" value="VapE-like_dom"/>
</dbReference>
<evidence type="ECO:0000259" key="2">
    <source>
        <dbReference type="Pfam" id="PF08800"/>
    </source>
</evidence>
<dbReference type="InterPro" id="IPR014907">
    <property type="entry name" value="BT4734-like_N"/>
</dbReference>
<protein>
    <recommendedName>
        <fullName evidence="5">Virulence-associated protein E</fullName>
    </recommendedName>
</protein>
<feature type="domain" description="BT4734-like N-terminal" evidence="2">
    <location>
        <begin position="83"/>
        <end position="184"/>
    </location>
</feature>
<dbReference type="Pfam" id="PF08800">
    <property type="entry name" value="BT4734-like_N"/>
    <property type="match status" value="1"/>
</dbReference>
<proteinExistence type="predicted"/>
<keyword evidence="4" id="KW-1185">Reference proteome</keyword>
<sequence>MNVTLLNGLYKTQKGHYELSEIINQIKKGVYTPSVVACRNALNFKGKRAYQKLKVGLACFTPSGKFGQAWTTKDGERKPIPPTKRHLLEYNGIVVLDYDGLKNEELMFLASDVKSCPYTYACFFSPSNAGYKVFVKTTNSDAQKHSNAFQAVRAYYQELTGIEDDKSSSNFNRLCFVSVDSQLYHNEASKAFEVQQTLFEEKKKESTPRQVIAQEVDLDDITKAINRIESNGYSFVDGQRHEFRKQFSIECVKFGIPKEDCLYFVEANLVTVDTNLKKAFDVVEWAYTNIKEVGIYATWKKENGKTGGKSKPKKKEYKPELYQAKETEKRTISIPELDDSEIEGLDKKIKEAIWYQKEVEATLKKYMDFRINILKDREEYKMKEDKKYKAIDKVEYNEIVRSLMFHGVKCTPNKLESIILSHFSKQVHPLKEMFEGWGNSLGNDKTDYIAQVAKFVKTDAPKNLFLTIFKKWLVASVANVFVEEQCTNHHCIILCGNQGTNKTTFFTSLFSSEYIFTGHIDLKNKDSMIMLSDTFIVLLDEQFSVLDKEKDWESLKSAITMPRIKARWVYAKHSKLRPRIANFCGTANRIEILQDDTGNRRFVPFQLTEPININGLKKIDIRKMWGQAYQLYQSNWFYLPNAKEKSQIDKYQQGFKKLNNEHYLIMDMFEPSQGEEMELWSSKEIWNKLDKDYNIGREVSIAKVGRAMNFLSFIQKTVVRPSDNKRGRYWLVKRL</sequence>
<dbReference type="PANTHER" id="PTHR34985:SF1">
    <property type="entry name" value="SLR0554 PROTEIN"/>
    <property type="match status" value="1"/>
</dbReference>
<evidence type="ECO:0000313" key="3">
    <source>
        <dbReference type="EMBL" id="BDS13020.1"/>
    </source>
</evidence>
<evidence type="ECO:0008006" key="5">
    <source>
        <dbReference type="Google" id="ProtNLM"/>
    </source>
</evidence>
<reference evidence="3" key="1">
    <citation type="submission" date="2022-09" db="EMBL/GenBank/DDBJ databases">
        <title>Aureispira anguillicida sp. nov., isolated from Leptocephalus of Japanese eel Anguilla japonica.</title>
        <authorList>
            <person name="Yuasa K."/>
            <person name="Mekata T."/>
            <person name="Ikunari K."/>
        </authorList>
    </citation>
    <scope>NUCLEOTIDE SEQUENCE</scope>
    <source>
        <strain evidence="3">EL160426</strain>
    </source>
</reference>
<evidence type="ECO:0000313" key="4">
    <source>
        <dbReference type="Proteomes" id="UP001060919"/>
    </source>
</evidence>
<dbReference type="Proteomes" id="UP001060919">
    <property type="component" value="Chromosome"/>
</dbReference>
<dbReference type="AlphaFoldDB" id="A0A915YH92"/>
<evidence type="ECO:0000259" key="1">
    <source>
        <dbReference type="Pfam" id="PF05272"/>
    </source>
</evidence>
<feature type="domain" description="Virulence-associated protein E-like" evidence="1">
    <location>
        <begin position="443"/>
        <end position="655"/>
    </location>
</feature>
<accession>A0A915YH92</accession>
<dbReference type="EMBL" id="AP026867">
    <property type="protein sequence ID" value="BDS13020.1"/>
    <property type="molecule type" value="Genomic_DNA"/>
</dbReference>
<dbReference type="RefSeq" id="WP_264788348.1">
    <property type="nucleotide sequence ID" value="NZ_AP026867.1"/>
</dbReference>
<gene>
    <name evidence="3" type="ORF">AsAng_0037480</name>
</gene>
<dbReference type="Pfam" id="PF05272">
    <property type="entry name" value="VapE-like_dom"/>
    <property type="match status" value="1"/>
</dbReference>